<dbReference type="OrthoDB" id="1222242at2"/>
<accession>A0A090QMX0</accession>
<name>A0A090QMX0_9FLAO</name>
<proteinExistence type="predicted"/>
<dbReference type="EMBL" id="BBML01000003">
    <property type="protein sequence ID" value="GAK96871.1"/>
    <property type="molecule type" value="Genomic_DNA"/>
</dbReference>
<sequence>MSENIATEKLLSRKKPTYPIDDALFGYVKKYHRYTNIPVSYDDLLRFQGSISVYNKDDEDTLWVRCYYPDHERDMIDNYLKRVYDILYSDGKDKTLDYLNIDAIDFCTFGNTKPFRIKVRNVLNDSFTYFYVKKADASRVYGLEIEHLLSPHRISFLVHDDTLIEEHIAGIPGDEFIKDYLERCDRLEKTQIAKEFVKFNERCTIRLLGDMRAYNYVVIPTHDFDRVSFTIRAIDFDQQSYEGNLKVYRPQFFKENFPMVDNVSKHLKLESVEQYRKEERSLIAKRLTNTQTRFRQLMKCMKQDEITTKAKLKSLKADLHNFTGDIKFKKSRTMGGVLNTALDFVVRNYKT</sequence>
<reference evidence="1" key="1">
    <citation type="journal article" date="2014" name="Genome Announc.">
        <title>Draft Genome Sequences of Marine Flavobacterium Nonlabens Strains NR17, NR24, NR27, NR32, NR33, and Ara13.</title>
        <authorList>
            <person name="Nakanishi M."/>
            <person name="Meirelles P."/>
            <person name="Suzuki R."/>
            <person name="Takatani N."/>
            <person name="Mino S."/>
            <person name="Suda W."/>
            <person name="Oshima K."/>
            <person name="Hattori M."/>
            <person name="Ohkuma M."/>
            <person name="Hosokawa M."/>
            <person name="Miyashita K."/>
            <person name="Thompson F.L."/>
            <person name="Niwa A."/>
            <person name="Sawabe T."/>
            <person name="Sawabe T."/>
        </authorList>
    </citation>
    <scope>NUCLEOTIDE SEQUENCE [LARGE SCALE GENOMIC DNA]</scope>
    <source>
        <strain evidence="1">JCM 19294</strain>
    </source>
</reference>
<dbReference type="Proteomes" id="UP000029221">
    <property type="component" value="Unassembled WGS sequence"/>
</dbReference>
<dbReference type="eggNOG" id="ENOG502Z7J4">
    <property type="taxonomic scope" value="Bacteria"/>
</dbReference>
<keyword evidence="2" id="KW-1185">Reference proteome</keyword>
<dbReference type="AlphaFoldDB" id="A0A090QMX0"/>
<organism evidence="1 2">
    <name type="scientific">Nonlabens tegetincola</name>
    <dbReference type="NCBI Taxonomy" id="323273"/>
    <lineage>
        <taxon>Bacteria</taxon>
        <taxon>Pseudomonadati</taxon>
        <taxon>Bacteroidota</taxon>
        <taxon>Flavobacteriia</taxon>
        <taxon>Flavobacteriales</taxon>
        <taxon>Flavobacteriaceae</taxon>
        <taxon>Nonlabens</taxon>
    </lineage>
</organism>
<gene>
    <name evidence="1" type="ORF">JCM19294_1180</name>
</gene>
<evidence type="ECO:0000313" key="2">
    <source>
        <dbReference type="Proteomes" id="UP000029221"/>
    </source>
</evidence>
<evidence type="ECO:0000313" key="1">
    <source>
        <dbReference type="EMBL" id="GAK96871.1"/>
    </source>
</evidence>
<dbReference type="RefSeq" id="WP_042278399.1">
    <property type="nucleotide sequence ID" value="NZ_BBML01000003.1"/>
</dbReference>
<accession>A0A2S7TC22</accession>
<dbReference type="STRING" id="319236.BST91_03375"/>
<protein>
    <submittedName>
        <fullName evidence="1">Uncharacterized protein</fullName>
    </submittedName>
</protein>
<comment type="caution">
    <text evidence="1">The sequence shown here is derived from an EMBL/GenBank/DDBJ whole genome shotgun (WGS) entry which is preliminary data.</text>
</comment>